<accession>A0A8S5QK83</accession>
<dbReference type="EMBL" id="BK015669">
    <property type="protein sequence ID" value="DAE19197.1"/>
    <property type="molecule type" value="Genomic_DNA"/>
</dbReference>
<proteinExistence type="predicted"/>
<reference evidence="1" key="1">
    <citation type="journal article" date="2021" name="Proc. Natl. Acad. Sci. U.S.A.">
        <title>A Catalog of Tens of Thousands of Viruses from Human Metagenomes Reveals Hidden Associations with Chronic Diseases.</title>
        <authorList>
            <person name="Tisza M.J."/>
            <person name="Buck C.B."/>
        </authorList>
    </citation>
    <scope>NUCLEOTIDE SEQUENCE</scope>
    <source>
        <strain evidence="1">CtNYt19</strain>
    </source>
</reference>
<name>A0A8S5QK83_9CAUD</name>
<evidence type="ECO:0000313" key="1">
    <source>
        <dbReference type="EMBL" id="DAE19197.1"/>
    </source>
</evidence>
<sequence>MRLHANSELVRMPYLKKTDVGRISGYKRKDLNTLFDSAQEIDKKELGINYMFSYKVRTKTVARLMGYSLRELMNMYPEQNKNAPSVESKSAS</sequence>
<protein>
    <submittedName>
        <fullName evidence="1">Uncharacterized protein</fullName>
    </submittedName>
</protein>
<organism evidence="1">
    <name type="scientific">Siphoviridae sp. ctNYt19</name>
    <dbReference type="NCBI Taxonomy" id="2825472"/>
    <lineage>
        <taxon>Viruses</taxon>
        <taxon>Duplodnaviria</taxon>
        <taxon>Heunggongvirae</taxon>
        <taxon>Uroviricota</taxon>
        <taxon>Caudoviricetes</taxon>
    </lineage>
</organism>